<keyword evidence="2" id="KW-1185">Reference proteome</keyword>
<gene>
    <name evidence="1" type="ORF">DB31_7138</name>
</gene>
<evidence type="ECO:0000313" key="1">
    <source>
        <dbReference type="EMBL" id="KFE69236.1"/>
    </source>
</evidence>
<sequence>MMAPGVGPLVGSSGAGRGLRWRRAWAPVVPGVAPAVAPNSIP</sequence>
<comment type="caution">
    <text evidence="1">The sequence shown here is derived from an EMBL/GenBank/DDBJ whole genome shotgun (WGS) entry which is preliminary data.</text>
</comment>
<dbReference type="RefSeq" id="WP_276203623.1">
    <property type="nucleotide sequence ID" value="NZ_JMCB01000005.1"/>
</dbReference>
<accession>A0A085WNH3</accession>
<dbReference type="EMBL" id="JMCB01000005">
    <property type="protein sequence ID" value="KFE69236.1"/>
    <property type="molecule type" value="Genomic_DNA"/>
</dbReference>
<dbReference type="STRING" id="394096.DB31_7138"/>
<reference evidence="1 2" key="1">
    <citation type="submission" date="2014-04" db="EMBL/GenBank/DDBJ databases">
        <title>Genome assembly of Hyalangium minutum DSM 14724.</title>
        <authorList>
            <person name="Sharma G."/>
            <person name="Subramanian S."/>
        </authorList>
    </citation>
    <scope>NUCLEOTIDE SEQUENCE [LARGE SCALE GENOMIC DNA]</scope>
    <source>
        <strain evidence="1 2">DSM 14724</strain>
    </source>
</reference>
<proteinExistence type="predicted"/>
<organism evidence="1 2">
    <name type="scientific">Hyalangium minutum</name>
    <dbReference type="NCBI Taxonomy" id="394096"/>
    <lineage>
        <taxon>Bacteria</taxon>
        <taxon>Pseudomonadati</taxon>
        <taxon>Myxococcota</taxon>
        <taxon>Myxococcia</taxon>
        <taxon>Myxococcales</taxon>
        <taxon>Cystobacterineae</taxon>
        <taxon>Archangiaceae</taxon>
        <taxon>Hyalangium</taxon>
    </lineage>
</organism>
<name>A0A085WNH3_9BACT</name>
<evidence type="ECO:0000313" key="2">
    <source>
        <dbReference type="Proteomes" id="UP000028725"/>
    </source>
</evidence>
<dbReference type="Proteomes" id="UP000028725">
    <property type="component" value="Unassembled WGS sequence"/>
</dbReference>
<dbReference type="AlphaFoldDB" id="A0A085WNH3"/>
<protein>
    <submittedName>
        <fullName evidence="1">Uncharacterized protein</fullName>
    </submittedName>
</protein>